<dbReference type="EMBL" id="BAABDQ010000051">
    <property type="protein sequence ID" value="GAA3614847.1"/>
    <property type="molecule type" value="Genomic_DNA"/>
</dbReference>
<comment type="caution">
    <text evidence="1">The sequence shown here is derived from an EMBL/GenBank/DDBJ whole genome shotgun (WGS) entry which is preliminary data.</text>
</comment>
<evidence type="ECO:0000313" key="1">
    <source>
        <dbReference type="EMBL" id="GAA3614847.1"/>
    </source>
</evidence>
<protein>
    <submittedName>
        <fullName evidence="1">Uncharacterized protein</fullName>
    </submittedName>
</protein>
<accession>A0ABP6ZR23</accession>
<proteinExistence type="predicted"/>
<gene>
    <name evidence="1" type="ORF">GCM10022419_120110</name>
</gene>
<dbReference type="Proteomes" id="UP001500630">
    <property type="component" value="Unassembled WGS sequence"/>
</dbReference>
<name>A0ABP6ZR23_9ACTN</name>
<evidence type="ECO:0000313" key="2">
    <source>
        <dbReference type="Proteomes" id="UP001500630"/>
    </source>
</evidence>
<reference evidence="2" key="1">
    <citation type="journal article" date="2019" name="Int. J. Syst. Evol. Microbiol.">
        <title>The Global Catalogue of Microorganisms (GCM) 10K type strain sequencing project: providing services to taxonomists for standard genome sequencing and annotation.</title>
        <authorList>
            <consortium name="The Broad Institute Genomics Platform"/>
            <consortium name="The Broad Institute Genome Sequencing Center for Infectious Disease"/>
            <person name="Wu L."/>
            <person name="Ma J."/>
        </authorList>
    </citation>
    <scope>NUCLEOTIDE SEQUENCE [LARGE SCALE GENOMIC DNA]</scope>
    <source>
        <strain evidence="2">JCM 17326</strain>
    </source>
</reference>
<sequence>MVVRRKPGLPGGAAVGGPTIVRQVAASQDRAGTIRACTPVVRSVVSQGRTGARGQLFADRLREGLKLGA</sequence>
<keyword evidence="2" id="KW-1185">Reference proteome</keyword>
<organism evidence="1 2">
    <name type="scientific">Nonomuraea rosea</name>
    <dbReference type="NCBI Taxonomy" id="638574"/>
    <lineage>
        <taxon>Bacteria</taxon>
        <taxon>Bacillati</taxon>
        <taxon>Actinomycetota</taxon>
        <taxon>Actinomycetes</taxon>
        <taxon>Streptosporangiales</taxon>
        <taxon>Streptosporangiaceae</taxon>
        <taxon>Nonomuraea</taxon>
    </lineage>
</organism>